<gene>
    <name evidence="3" type="ORF">H1P_420028</name>
</gene>
<dbReference type="OrthoDB" id="511898at2"/>
<evidence type="ECO:0000313" key="3">
    <source>
        <dbReference type="EMBL" id="VEP16227.1"/>
    </source>
</evidence>
<evidence type="ECO:0000313" key="4">
    <source>
        <dbReference type="Proteomes" id="UP000320055"/>
    </source>
</evidence>
<feature type="compositionally biased region" description="Polar residues" evidence="2">
    <location>
        <begin position="134"/>
        <end position="165"/>
    </location>
</feature>
<dbReference type="NCBIfam" id="TIGR04376">
    <property type="entry name" value="TIGR04376 family protein"/>
    <property type="match status" value="1"/>
</dbReference>
<organism evidence="3 4">
    <name type="scientific">Hyella patelloides LEGE 07179</name>
    <dbReference type="NCBI Taxonomy" id="945734"/>
    <lineage>
        <taxon>Bacteria</taxon>
        <taxon>Bacillati</taxon>
        <taxon>Cyanobacteriota</taxon>
        <taxon>Cyanophyceae</taxon>
        <taxon>Pleurocapsales</taxon>
        <taxon>Hyellaceae</taxon>
        <taxon>Hyella</taxon>
    </lineage>
</organism>
<keyword evidence="1" id="KW-0175">Coiled coil</keyword>
<dbReference type="AlphaFoldDB" id="A0A563VXW0"/>
<sequence>MSIFDDISQFLENQLDEFLRNNPHLELQAIEEQLKEQERDTLKLLLDLKKQQQSLQDEILAIANKIQTWHGRVSKAKNAGREDLANAAQEREAALMREGNQVWGKMEGIKTSIAKSQELLQQIEQRRKEVKAKYNQTRTQTQPNKDSSYTTGWNQGTTTQDTSSADYLEAEFQKWELDEELEQMKRNMK</sequence>
<dbReference type="InterPro" id="IPR030816">
    <property type="entry name" value="CHP04376"/>
</dbReference>
<name>A0A563VXW0_9CYAN</name>
<dbReference type="EMBL" id="CAACVJ010000357">
    <property type="protein sequence ID" value="VEP16227.1"/>
    <property type="molecule type" value="Genomic_DNA"/>
</dbReference>
<evidence type="ECO:0000256" key="2">
    <source>
        <dbReference type="SAM" id="MobiDB-lite"/>
    </source>
</evidence>
<reference evidence="3 4" key="1">
    <citation type="submission" date="2019-01" db="EMBL/GenBank/DDBJ databases">
        <authorList>
            <person name="Brito A."/>
        </authorList>
    </citation>
    <scope>NUCLEOTIDE SEQUENCE [LARGE SCALE GENOMIC DNA]</scope>
    <source>
        <strain evidence="3">1</strain>
    </source>
</reference>
<evidence type="ECO:0000256" key="1">
    <source>
        <dbReference type="SAM" id="Coils"/>
    </source>
</evidence>
<accession>A0A563VXW0</accession>
<feature type="region of interest" description="Disordered" evidence="2">
    <location>
        <begin position="132"/>
        <end position="165"/>
    </location>
</feature>
<proteinExistence type="predicted"/>
<keyword evidence="4" id="KW-1185">Reference proteome</keyword>
<evidence type="ECO:0008006" key="5">
    <source>
        <dbReference type="Google" id="ProtNLM"/>
    </source>
</evidence>
<protein>
    <recommendedName>
        <fullName evidence="5">TIGR04376 family protein</fullName>
    </recommendedName>
</protein>
<dbReference type="Proteomes" id="UP000320055">
    <property type="component" value="Unassembled WGS sequence"/>
</dbReference>
<feature type="coiled-coil region" evidence="1">
    <location>
        <begin position="27"/>
        <end position="65"/>
    </location>
</feature>
<dbReference type="RefSeq" id="WP_144866003.1">
    <property type="nucleotide sequence ID" value="NZ_LR213802.1"/>
</dbReference>